<gene>
    <name evidence="1" type="ORF">SISNIDRAFT_490489</name>
</gene>
<protein>
    <submittedName>
        <fullName evidence="1">Uncharacterized protein</fullName>
    </submittedName>
</protein>
<keyword evidence="2" id="KW-1185">Reference proteome</keyword>
<reference evidence="1 2" key="1">
    <citation type="journal article" date="2016" name="Mol. Biol. Evol.">
        <title>Comparative Genomics of Early-Diverging Mushroom-Forming Fungi Provides Insights into the Origins of Lignocellulose Decay Capabilities.</title>
        <authorList>
            <person name="Nagy L.G."/>
            <person name="Riley R."/>
            <person name="Tritt A."/>
            <person name="Adam C."/>
            <person name="Daum C."/>
            <person name="Floudas D."/>
            <person name="Sun H."/>
            <person name="Yadav J.S."/>
            <person name="Pangilinan J."/>
            <person name="Larsson K.H."/>
            <person name="Matsuura K."/>
            <person name="Barry K."/>
            <person name="Labutti K."/>
            <person name="Kuo R."/>
            <person name="Ohm R.A."/>
            <person name="Bhattacharya S.S."/>
            <person name="Shirouzu T."/>
            <person name="Yoshinaga Y."/>
            <person name="Martin F.M."/>
            <person name="Grigoriev I.V."/>
            <person name="Hibbett D.S."/>
        </authorList>
    </citation>
    <scope>NUCLEOTIDE SEQUENCE [LARGE SCALE GENOMIC DNA]</scope>
    <source>
        <strain evidence="1 2">HHB9708</strain>
    </source>
</reference>
<dbReference type="AlphaFoldDB" id="A0A164NXS2"/>
<evidence type="ECO:0000313" key="1">
    <source>
        <dbReference type="EMBL" id="KZS88148.1"/>
    </source>
</evidence>
<name>A0A164NXS2_9AGAM</name>
<dbReference type="EMBL" id="KV419440">
    <property type="protein sequence ID" value="KZS88148.1"/>
    <property type="molecule type" value="Genomic_DNA"/>
</dbReference>
<proteinExistence type="predicted"/>
<evidence type="ECO:0000313" key="2">
    <source>
        <dbReference type="Proteomes" id="UP000076722"/>
    </source>
</evidence>
<dbReference type="Proteomes" id="UP000076722">
    <property type="component" value="Unassembled WGS sequence"/>
</dbReference>
<organism evidence="1 2">
    <name type="scientific">Sistotremastrum niveocremeum HHB9708</name>
    <dbReference type="NCBI Taxonomy" id="1314777"/>
    <lineage>
        <taxon>Eukaryota</taxon>
        <taxon>Fungi</taxon>
        <taxon>Dikarya</taxon>
        <taxon>Basidiomycota</taxon>
        <taxon>Agaricomycotina</taxon>
        <taxon>Agaricomycetes</taxon>
        <taxon>Sistotremastrales</taxon>
        <taxon>Sistotremastraceae</taxon>
        <taxon>Sertulicium</taxon>
        <taxon>Sertulicium niveocremeum</taxon>
    </lineage>
</organism>
<accession>A0A164NXS2</accession>
<sequence length="271" mass="30437">MHISARTEDLFSVASDYEYEPEHEEDATVSLTNPIEIATLRKSLHNTLGASANGEHALPSFINVPLYNHDHHRAGLFEIEEEGFSGDTSITTTSEDVEVDGLLAGMEEEGDSVGEFGDRSLRKNGFVSFRSMDRNTAKRTLDDMMHALDMKEADNQLEALLQDPVLVDDDSFIHVSPNGKRSRMEMEELPPPTKSIRSLKSCPALRIRNPQRFSVLGGRDASIPSYNPRAALFELSPIPLNQRLARSSGYNNRHLHHSHLSSWKLHTHHHH</sequence>